<evidence type="ECO:0000259" key="12">
    <source>
        <dbReference type="Pfam" id="PF07730"/>
    </source>
</evidence>
<dbReference type="CDD" id="cd16917">
    <property type="entry name" value="HATPase_UhpB-NarQ-NarX-like"/>
    <property type="match status" value="1"/>
</dbReference>
<evidence type="ECO:0000259" key="11">
    <source>
        <dbReference type="Pfam" id="PF02518"/>
    </source>
</evidence>
<keyword evidence="7" id="KW-0067">ATP-binding</keyword>
<evidence type="ECO:0000256" key="6">
    <source>
        <dbReference type="ARBA" id="ARBA00022777"/>
    </source>
</evidence>
<keyword evidence="4" id="KW-0808">Transferase</keyword>
<evidence type="ECO:0000256" key="10">
    <source>
        <dbReference type="SAM" id="Phobius"/>
    </source>
</evidence>
<keyword evidence="10" id="KW-1133">Transmembrane helix</keyword>
<organism evidence="13 14">
    <name type="scientific">Demequina activiva</name>
    <dbReference type="NCBI Taxonomy" id="1582364"/>
    <lineage>
        <taxon>Bacteria</taxon>
        <taxon>Bacillati</taxon>
        <taxon>Actinomycetota</taxon>
        <taxon>Actinomycetes</taxon>
        <taxon>Micrococcales</taxon>
        <taxon>Demequinaceae</taxon>
        <taxon>Demequina</taxon>
    </lineage>
</organism>
<evidence type="ECO:0000256" key="2">
    <source>
        <dbReference type="ARBA" id="ARBA00012438"/>
    </source>
</evidence>
<dbReference type="SUPFAM" id="SSF55874">
    <property type="entry name" value="ATPase domain of HSP90 chaperone/DNA topoisomerase II/histidine kinase"/>
    <property type="match status" value="1"/>
</dbReference>
<evidence type="ECO:0000313" key="13">
    <source>
        <dbReference type="EMBL" id="GIG54339.1"/>
    </source>
</evidence>
<keyword evidence="5" id="KW-0547">Nucleotide-binding</keyword>
<keyword evidence="3" id="KW-0597">Phosphoprotein</keyword>
<sequence>MTFAPRAPERRDVTLSATVTALALAMLLLLPALSSVDPETAITMPRPGDWQWWFAVLAVIVQGARLAWLSSAPGHVLVAMGALALAVAAVGLGDASSVPLLAVIAASYAATRHRSSGETGVSETWTPWAITAALTAAAGAIANLRLDEGALVPVAAAVAQAVVVVGVPTGIAAAVNARAQVRTSREREATALAGELEARTEAALAAERTAIARELHDIAAHHLSGIALMSSAISQQIDTDPATAKQGLADVRAQTRTLLDELRGLVALLRQDGDVSTAVESLAGLETLVPEATQRGRDVELRLPQGASVRDLAHGIGPLSQFAAYRTVQEALANAARHAPGGRCAIELRDAGDALEVVVTNGPGSAGAETSSDGPGGFGLRGMEERAALTRSALTYGPTEDGGWRVRLSIPRETAPTPVAAPASDAIPGEAP</sequence>
<dbReference type="Gene3D" id="3.30.565.10">
    <property type="entry name" value="Histidine kinase-like ATPase, C-terminal domain"/>
    <property type="match status" value="1"/>
</dbReference>
<dbReference type="GO" id="GO:0005524">
    <property type="term" value="F:ATP binding"/>
    <property type="evidence" value="ECO:0007669"/>
    <property type="project" value="UniProtKB-KW"/>
</dbReference>
<evidence type="ECO:0000256" key="9">
    <source>
        <dbReference type="SAM" id="MobiDB-lite"/>
    </source>
</evidence>
<dbReference type="Pfam" id="PF02518">
    <property type="entry name" value="HATPase_c"/>
    <property type="match status" value="1"/>
</dbReference>
<proteinExistence type="predicted"/>
<keyword evidence="6" id="KW-0418">Kinase</keyword>
<dbReference type="EMBL" id="BONR01000002">
    <property type="protein sequence ID" value="GIG54339.1"/>
    <property type="molecule type" value="Genomic_DNA"/>
</dbReference>
<keyword evidence="10" id="KW-0812">Transmembrane</keyword>
<feature type="transmembrane region" description="Helical" evidence="10">
    <location>
        <begin position="76"/>
        <end position="105"/>
    </location>
</feature>
<protein>
    <recommendedName>
        <fullName evidence="2">histidine kinase</fullName>
        <ecNumber evidence="2">2.7.13.3</ecNumber>
    </recommendedName>
</protein>
<feature type="domain" description="Histidine kinase/HSP90-like ATPase" evidence="11">
    <location>
        <begin position="324"/>
        <end position="413"/>
    </location>
</feature>
<dbReference type="GO" id="GO:0016020">
    <property type="term" value="C:membrane"/>
    <property type="evidence" value="ECO:0007669"/>
    <property type="project" value="InterPro"/>
</dbReference>
<feature type="transmembrane region" description="Helical" evidence="10">
    <location>
        <begin position="50"/>
        <end position="69"/>
    </location>
</feature>
<gene>
    <name evidence="13" type="ORF">Dac01nite_10910</name>
</gene>
<evidence type="ECO:0000313" key="14">
    <source>
        <dbReference type="Proteomes" id="UP000652354"/>
    </source>
</evidence>
<evidence type="ECO:0000256" key="7">
    <source>
        <dbReference type="ARBA" id="ARBA00022840"/>
    </source>
</evidence>
<dbReference type="RefSeq" id="WP_203654035.1">
    <property type="nucleotide sequence ID" value="NZ_BONR01000002.1"/>
</dbReference>
<dbReference type="InterPro" id="IPR036890">
    <property type="entry name" value="HATPase_C_sf"/>
</dbReference>
<name>A0A919UGD4_9MICO</name>
<evidence type="ECO:0000256" key="1">
    <source>
        <dbReference type="ARBA" id="ARBA00000085"/>
    </source>
</evidence>
<keyword evidence="8" id="KW-0902">Two-component regulatory system</keyword>
<feature type="region of interest" description="Disordered" evidence="9">
    <location>
        <begin position="410"/>
        <end position="432"/>
    </location>
</feature>
<keyword evidence="10" id="KW-0472">Membrane</keyword>
<evidence type="ECO:0000256" key="3">
    <source>
        <dbReference type="ARBA" id="ARBA00022553"/>
    </source>
</evidence>
<evidence type="ECO:0000256" key="4">
    <source>
        <dbReference type="ARBA" id="ARBA00022679"/>
    </source>
</evidence>
<feature type="transmembrane region" description="Helical" evidence="10">
    <location>
        <begin position="151"/>
        <end position="175"/>
    </location>
</feature>
<feature type="domain" description="Signal transduction histidine kinase subgroup 3 dimerisation and phosphoacceptor" evidence="12">
    <location>
        <begin position="207"/>
        <end position="272"/>
    </location>
</feature>
<dbReference type="PANTHER" id="PTHR24421">
    <property type="entry name" value="NITRATE/NITRITE SENSOR PROTEIN NARX-RELATED"/>
    <property type="match status" value="1"/>
</dbReference>
<dbReference type="InterPro" id="IPR003594">
    <property type="entry name" value="HATPase_dom"/>
</dbReference>
<evidence type="ECO:0000256" key="8">
    <source>
        <dbReference type="ARBA" id="ARBA00023012"/>
    </source>
</evidence>
<dbReference type="InterPro" id="IPR011712">
    <property type="entry name" value="Sig_transdc_His_kin_sub3_dim/P"/>
</dbReference>
<dbReference type="AlphaFoldDB" id="A0A919UGD4"/>
<reference evidence="13" key="1">
    <citation type="submission" date="2021-01" db="EMBL/GenBank/DDBJ databases">
        <title>Whole genome shotgun sequence of Demequina activiva NBRC 110675.</title>
        <authorList>
            <person name="Komaki H."/>
            <person name="Tamura T."/>
        </authorList>
    </citation>
    <scope>NUCLEOTIDE SEQUENCE</scope>
    <source>
        <strain evidence="13">NBRC 110675</strain>
    </source>
</reference>
<comment type="catalytic activity">
    <reaction evidence="1">
        <text>ATP + protein L-histidine = ADP + protein N-phospho-L-histidine.</text>
        <dbReference type="EC" id="2.7.13.3"/>
    </reaction>
</comment>
<dbReference type="PANTHER" id="PTHR24421:SF10">
    <property type="entry name" value="NITRATE_NITRITE SENSOR PROTEIN NARQ"/>
    <property type="match status" value="1"/>
</dbReference>
<accession>A0A919UGD4</accession>
<comment type="caution">
    <text evidence="13">The sequence shown here is derived from an EMBL/GenBank/DDBJ whole genome shotgun (WGS) entry which is preliminary data.</text>
</comment>
<dbReference type="Gene3D" id="1.20.5.1930">
    <property type="match status" value="1"/>
</dbReference>
<dbReference type="Pfam" id="PF07730">
    <property type="entry name" value="HisKA_3"/>
    <property type="match status" value="1"/>
</dbReference>
<keyword evidence="14" id="KW-1185">Reference proteome</keyword>
<dbReference type="Proteomes" id="UP000652354">
    <property type="component" value="Unassembled WGS sequence"/>
</dbReference>
<evidence type="ECO:0000256" key="5">
    <source>
        <dbReference type="ARBA" id="ARBA00022741"/>
    </source>
</evidence>
<dbReference type="InterPro" id="IPR050482">
    <property type="entry name" value="Sensor_HK_TwoCompSys"/>
</dbReference>
<dbReference type="GO" id="GO:0000155">
    <property type="term" value="F:phosphorelay sensor kinase activity"/>
    <property type="evidence" value="ECO:0007669"/>
    <property type="project" value="InterPro"/>
</dbReference>
<dbReference type="EC" id="2.7.13.3" evidence="2"/>
<dbReference type="GO" id="GO:0046983">
    <property type="term" value="F:protein dimerization activity"/>
    <property type="evidence" value="ECO:0007669"/>
    <property type="project" value="InterPro"/>
</dbReference>
<feature type="transmembrane region" description="Helical" evidence="10">
    <location>
        <begin position="125"/>
        <end position="144"/>
    </location>
</feature>